<keyword evidence="1" id="KW-0813">Transport</keyword>
<gene>
    <name evidence="5" type="ORF">SAMN02745138_02089</name>
</gene>
<dbReference type="PROSITE" id="PS00211">
    <property type="entry name" value="ABC_TRANSPORTER_1"/>
    <property type="match status" value="1"/>
</dbReference>
<evidence type="ECO:0000256" key="2">
    <source>
        <dbReference type="ARBA" id="ARBA00022741"/>
    </source>
</evidence>
<dbReference type="RefSeq" id="WP_084730650.1">
    <property type="nucleotide sequence ID" value="NZ_FRAH01000037.1"/>
</dbReference>
<protein>
    <submittedName>
        <fullName evidence="5">Nickel transport system ATP-binding protein</fullName>
    </submittedName>
</protein>
<dbReference type="CDD" id="cd03257">
    <property type="entry name" value="ABC_NikE_OppD_transporters"/>
    <property type="match status" value="1"/>
</dbReference>
<dbReference type="InterPro" id="IPR027417">
    <property type="entry name" value="P-loop_NTPase"/>
</dbReference>
<dbReference type="InterPro" id="IPR050319">
    <property type="entry name" value="ABC_transp_ATP-bind"/>
</dbReference>
<dbReference type="PROSITE" id="PS50893">
    <property type="entry name" value="ABC_TRANSPORTER_2"/>
    <property type="match status" value="1"/>
</dbReference>
<reference evidence="5 6" key="1">
    <citation type="submission" date="2016-11" db="EMBL/GenBank/DDBJ databases">
        <authorList>
            <person name="Jaros S."/>
            <person name="Januszkiewicz K."/>
            <person name="Wedrychowicz H."/>
        </authorList>
    </citation>
    <scope>NUCLEOTIDE SEQUENCE [LARGE SCALE GENOMIC DNA]</scope>
    <source>
        <strain evidence="5 6">DSM 14214</strain>
    </source>
</reference>
<dbReference type="Pfam" id="PF00005">
    <property type="entry name" value="ABC_tran"/>
    <property type="match status" value="1"/>
</dbReference>
<dbReference type="SUPFAM" id="SSF52540">
    <property type="entry name" value="P-loop containing nucleoside triphosphate hydrolases"/>
    <property type="match status" value="1"/>
</dbReference>
<dbReference type="GO" id="GO:0016887">
    <property type="term" value="F:ATP hydrolysis activity"/>
    <property type="evidence" value="ECO:0007669"/>
    <property type="project" value="InterPro"/>
</dbReference>
<evidence type="ECO:0000313" key="5">
    <source>
        <dbReference type="EMBL" id="SHK64765.1"/>
    </source>
</evidence>
<dbReference type="GO" id="GO:0005524">
    <property type="term" value="F:ATP binding"/>
    <property type="evidence" value="ECO:0007669"/>
    <property type="project" value="UniProtKB-KW"/>
</dbReference>
<sequence length="266" mass="30262">MLQLDKVCVSFRSERQDKIFGHTRQQVLFDVSLKVKKGTCLGILGESGSGKSTMGRVICGLLKPDTGEVMIDGTSVYASRKGRKELQNKLSVVFQDYTTSANPRFRVSDVIKEGLFVRQRREKEKLQYEKEIKKLLELVGLSEDFADRFPHELSGGQLQRVCIARAVSCNPQIVLFDEAISSLDAHTQVQIMDLLLELKEKLQLTYIFITHDLTSITYLCDDVLFLYQGHVTEYLPVDKISQTKDQYARKLLESIIVFDTEEAKTV</sequence>
<dbReference type="InterPro" id="IPR003593">
    <property type="entry name" value="AAA+_ATPase"/>
</dbReference>
<keyword evidence="2" id="KW-0547">Nucleotide-binding</keyword>
<keyword evidence="6" id="KW-1185">Reference proteome</keyword>
<dbReference type="Gene3D" id="3.40.50.300">
    <property type="entry name" value="P-loop containing nucleotide triphosphate hydrolases"/>
    <property type="match status" value="1"/>
</dbReference>
<feature type="domain" description="ABC transporter" evidence="4">
    <location>
        <begin position="2"/>
        <end position="253"/>
    </location>
</feature>
<evidence type="ECO:0000256" key="3">
    <source>
        <dbReference type="ARBA" id="ARBA00022840"/>
    </source>
</evidence>
<dbReference type="EMBL" id="FRAH01000037">
    <property type="protein sequence ID" value="SHK64765.1"/>
    <property type="molecule type" value="Genomic_DNA"/>
</dbReference>
<name>A0A1M6U655_9FIRM</name>
<organism evidence="5 6">
    <name type="scientific">Anaerotignum lactatifermentans DSM 14214</name>
    <dbReference type="NCBI Taxonomy" id="1121323"/>
    <lineage>
        <taxon>Bacteria</taxon>
        <taxon>Bacillati</taxon>
        <taxon>Bacillota</taxon>
        <taxon>Clostridia</taxon>
        <taxon>Lachnospirales</taxon>
        <taxon>Anaerotignaceae</taxon>
        <taxon>Anaerotignum</taxon>
    </lineage>
</organism>
<dbReference type="OrthoDB" id="9806285at2"/>
<evidence type="ECO:0000256" key="1">
    <source>
        <dbReference type="ARBA" id="ARBA00022448"/>
    </source>
</evidence>
<dbReference type="Proteomes" id="UP000183975">
    <property type="component" value="Unassembled WGS sequence"/>
</dbReference>
<dbReference type="SMART" id="SM00382">
    <property type="entry name" value="AAA"/>
    <property type="match status" value="1"/>
</dbReference>
<dbReference type="InterPro" id="IPR003439">
    <property type="entry name" value="ABC_transporter-like_ATP-bd"/>
</dbReference>
<accession>A0A1M6U655</accession>
<dbReference type="InterPro" id="IPR017871">
    <property type="entry name" value="ABC_transporter-like_CS"/>
</dbReference>
<proteinExistence type="predicted"/>
<evidence type="ECO:0000259" key="4">
    <source>
        <dbReference type="PROSITE" id="PS50893"/>
    </source>
</evidence>
<dbReference type="PANTHER" id="PTHR43776">
    <property type="entry name" value="TRANSPORT ATP-BINDING PROTEIN"/>
    <property type="match status" value="1"/>
</dbReference>
<keyword evidence="3 5" id="KW-0067">ATP-binding</keyword>
<dbReference type="AlphaFoldDB" id="A0A1M6U655"/>
<dbReference type="GO" id="GO:0055085">
    <property type="term" value="P:transmembrane transport"/>
    <property type="evidence" value="ECO:0007669"/>
    <property type="project" value="UniProtKB-ARBA"/>
</dbReference>
<evidence type="ECO:0000313" key="6">
    <source>
        <dbReference type="Proteomes" id="UP000183975"/>
    </source>
</evidence>